<dbReference type="PANTHER" id="PTHR30136:SF35">
    <property type="entry name" value="HTH-TYPE TRANSCRIPTIONAL REGULATOR RV1719"/>
    <property type="match status" value="1"/>
</dbReference>
<evidence type="ECO:0000259" key="7">
    <source>
        <dbReference type="PROSITE" id="PS51078"/>
    </source>
</evidence>
<dbReference type="GO" id="GO:0003677">
    <property type="term" value="F:DNA binding"/>
    <property type="evidence" value="ECO:0007669"/>
    <property type="project" value="UniProtKB-KW"/>
</dbReference>
<dbReference type="SUPFAM" id="SSF46785">
    <property type="entry name" value="Winged helix' DNA-binding domain"/>
    <property type="match status" value="1"/>
</dbReference>
<dbReference type="InterPro" id="IPR050707">
    <property type="entry name" value="HTH_MetabolicPath_Reg"/>
</dbReference>
<comment type="function">
    <text evidence="4">May be an activator protein for the gylABX operon.</text>
</comment>
<dbReference type="Pfam" id="PF01614">
    <property type="entry name" value="IclR_C"/>
    <property type="match status" value="1"/>
</dbReference>
<accession>A0A2R6Y4C6</accession>
<dbReference type="EMBL" id="PEBX01000005">
    <property type="protein sequence ID" value="PTQ57536.1"/>
    <property type="molecule type" value="Genomic_DNA"/>
</dbReference>
<keyword evidence="3" id="KW-0804">Transcription</keyword>
<name>A0A2R6Y4C6_9BACL</name>
<dbReference type="PANTHER" id="PTHR30136">
    <property type="entry name" value="HELIX-TURN-HELIX TRANSCRIPTIONAL REGULATOR, ICLR FAMILY"/>
    <property type="match status" value="1"/>
</dbReference>
<evidence type="ECO:0000256" key="3">
    <source>
        <dbReference type="ARBA" id="ARBA00023163"/>
    </source>
</evidence>
<evidence type="ECO:0000313" key="10">
    <source>
        <dbReference type="Proteomes" id="UP000244338"/>
    </source>
</evidence>
<proteinExistence type="predicted"/>
<reference evidence="9" key="2">
    <citation type="journal article" date="2018" name="Sci. Rep.">
        <title>Lignite coal burning seam in the remote Altai Mountains harbors a hydrogen-driven thermophilic microbial community.</title>
        <authorList>
            <person name="Kadnikov V.V."/>
            <person name="Mardanov A.V."/>
            <person name="Ivasenko D.A."/>
            <person name="Beletsky A.V."/>
            <person name="Karnachuk O.V."/>
            <person name="Ravin N.V."/>
        </authorList>
    </citation>
    <scope>NUCLEOTIDE SEQUENCE</scope>
    <source>
        <strain evidence="9">AL32</strain>
    </source>
</reference>
<dbReference type="PROSITE" id="PS51078">
    <property type="entry name" value="ICLR_ED"/>
    <property type="match status" value="1"/>
</dbReference>
<dbReference type="AlphaFoldDB" id="A0A2R6Y4C6"/>
<dbReference type="GO" id="GO:0003700">
    <property type="term" value="F:DNA-binding transcription factor activity"/>
    <property type="evidence" value="ECO:0007669"/>
    <property type="project" value="TreeGrafter"/>
</dbReference>
<evidence type="ECO:0000256" key="4">
    <source>
        <dbReference type="ARBA" id="ARBA00058938"/>
    </source>
</evidence>
<reference evidence="10" key="1">
    <citation type="journal article" date="2018" name="Sci. Rep.">
        <title>Lignite coal burning seam in the remote Altai Mountains harbors a hydrogen-driven thermophilic microbial community.</title>
        <authorList>
            <person name="Kadnikov V.V."/>
            <person name="Mardanov A.V."/>
            <person name="Ivasenko D.A."/>
            <person name="Antsiferov D.V."/>
            <person name="Beletsky A.V."/>
            <person name="Karnachuk O.V."/>
            <person name="Ravin N.V."/>
        </authorList>
    </citation>
    <scope>NUCLEOTIDE SEQUENCE [LARGE SCALE GENOMIC DNA]</scope>
</reference>
<dbReference type="InterPro" id="IPR014757">
    <property type="entry name" value="Tscrpt_reg_IclR_C"/>
</dbReference>
<dbReference type="Gene3D" id="1.10.10.10">
    <property type="entry name" value="Winged helix-like DNA-binding domain superfamily/Winged helix DNA-binding domain"/>
    <property type="match status" value="1"/>
</dbReference>
<dbReference type="Proteomes" id="UP000244338">
    <property type="component" value="Unassembled WGS sequence"/>
</dbReference>
<comment type="caution">
    <text evidence="9">The sequence shown here is derived from an EMBL/GenBank/DDBJ whole genome shotgun (WGS) entry which is preliminary data.</text>
</comment>
<evidence type="ECO:0000313" key="9">
    <source>
        <dbReference type="EMBL" id="PTQ57536.1"/>
    </source>
</evidence>
<organism evidence="9 10">
    <name type="scientific">Candidatus Carbonibacillus altaicus</name>
    <dbReference type="NCBI Taxonomy" id="2163959"/>
    <lineage>
        <taxon>Bacteria</taxon>
        <taxon>Bacillati</taxon>
        <taxon>Bacillota</taxon>
        <taxon>Bacilli</taxon>
        <taxon>Bacillales</taxon>
        <taxon>Candidatus Carbonibacillus</taxon>
    </lineage>
</organism>
<dbReference type="InterPro" id="IPR036390">
    <property type="entry name" value="WH_DNA-bd_sf"/>
</dbReference>
<evidence type="ECO:0000256" key="2">
    <source>
        <dbReference type="ARBA" id="ARBA00023125"/>
    </source>
</evidence>
<protein>
    <recommendedName>
        <fullName evidence="5">Glycerol operon regulatory protein</fullName>
    </recommendedName>
</protein>
<dbReference type="FunFam" id="1.10.10.10:FF:000056">
    <property type="entry name" value="IclR family transcriptional regulator"/>
    <property type="match status" value="1"/>
</dbReference>
<feature type="domain" description="HTH iclR-type" evidence="6">
    <location>
        <begin position="28"/>
        <end position="89"/>
    </location>
</feature>
<dbReference type="Pfam" id="PF09339">
    <property type="entry name" value="HTH_IclR"/>
    <property type="match status" value="1"/>
</dbReference>
<dbReference type="EMBL" id="PEBX01000025">
    <property type="protein sequence ID" value="PTQ56545.1"/>
    <property type="molecule type" value="Genomic_DNA"/>
</dbReference>
<evidence type="ECO:0000256" key="1">
    <source>
        <dbReference type="ARBA" id="ARBA00023015"/>
    </source>
</evidence>
<keyword evidence="1" id="KW-0805">Transcription regulation</keyword>
<evidence type="ECO:0000313" key="8">
    <source>
        <dbReference type="EMBL" id="PTQ56545.1"/>
    </source>
</evidence>
<dbReference type="Gene3D" id="3.30.450.40">
    <property type="match status" value="1"/>
</dbReference>
<feature type="domain" description="IclR-ED" evidence="7">
    <location>
        <begin position="90"/>
        <end position="267"/>
    </location>
</feature>
<evidence type="ECO:0000256" key="5">
    <source>
        <dbReference type="ARBA" id="ARBA00070406"/>
    </source>
</evidence>
<sequence>MVRQTLRLGGALAYIEGSLTMEEDRASVRSVERALDVLLIFAEHHELGLTDIAKHAGLHKSTVFRLLHTLERKGFIIRDESTERYRLGYRILELASSMQHGDDPFLLVLPEMERLRDLLEETISLYVRDGLERVRVQAVQSQQIIRRVAPVGQRLPLFVGASSKILVAFSDPEICKQLMQDPSWPPALDRAIWQKTIEDIRRTNVAMSFEEREEGVAAISVPVFRASGELFAALTVSGPIQRLSKEKMEAMIPELFASAEKMKRLIR</sequence>
<dbReference type="SMART" id="SM00346">
    <property type="entry name" value="HTH_ICLR"/>
    <property type="match status" value="1"/>
</dbReference>
<dbReference type="GO" id="GO:0045892">
    <property type="term" value="P:negative regulation of DNA-templated transcription"/>
    <property type="evidence" value="ECO:0007669"/>
    <property type="project" value="TreeGrafter"/>
</dbReference>
<dbReference type="InterPro" id="IPR005471">
    <property type="entry name" value="Tscrpt_reg_IclR_N"/>
</dbReference>
<dbReference type="InterPro" id="IPR036388">
    <property type="entry name" value="WH-like_DNA-bd_sf"/>
</dbReference>
<keyword evidence="2" id="KW-0238">DNA-binding</keyword>
<dbReference type="SUPFAM" id="SSF55781">
    <property type="entry name" value="GAF domain-like"/>
    <property type="match status" value="1"/>
</dbReference>
<dbReference type="PROSITE" id="PS51077">
    <property type="entry name" value="HTH_ICLR"/>
    <property type="match status" value="1"/>
</dbReference>
<dbReference type="InterPro" id="IPR029016">
    <property type="entry name" value="GAF-like_dom_sf"/>
</dbReference>
<gene>
    <name evidence="8" type="ORF">BSOLF_0097</name>
    <name evidence="9" type="ORF">BSOLF_1240</name>
</gene>
<evidence type="ECO:0000259" key="6">
    <source>
        <dbReference type="PROSITE" id="PS51077"/>
    </source>
</evidence>